<feature type="chain" id="PRO_5045321742" description="Sugar ABC transporter substrate-binding protein" evidence="1">
    <location>
        <begin position="24"/>
        <end position="546"/>
    </location>
</feature>
<dbReference type="SUPFAM" id="SSF53850">
    <property type="entry name" value="Periplasmic binding protein-like II"/>
    <property type="match status" value="1"/>
</dbReference>
<dbReference type="InterPro" id="IPR006059">
    <property type="entry name" value="SBP"/>
</dbReference>
<dbReference type="Proteomes" id="UP000680304">
    <property type="component" value="Unassembled WGS sequence"/>
</dbReference>
<dbReference type="PANTHER" id="PTHR43649:SF12">
    <property type="entry name" value="DIACETYLCHITOBIOSE BINDING PROTEIN DASA"/>
    <property type="match status" value="1"/>
</dbReference>
<evidence type="ECO:0000256" key="1">
    <source>
        <dbReference type="SAM" id="SignalP"/>
    </source>
</evidence>
<organism evidence="2 3">
    <name type="scientific">Paenibacillus cisolokensis</name>
    <dbReference type="NCBI Taxonomy" id="1658519"/>
    <lineage>
        <taxon>Bacteria</taxon>
        <taxon>Bacillati</taxon>
        <taxon>Bacillota</taxon>
        <taxon>Bacilli</taxon>
        <taxon>Bacillales</taxon>
        <taxon>Paenibacillaceae</taxon>
        <taxon>Paenibacillus</taxon>
    </lineage>
</organism>
<sequence length="546" mass="61219">MLNKSAAVFIFALLIVIATCSRSNIPDSGSALVTAEHHPFGKYEQPITLRIGMGVDPTFKSYTGETPARNPWVTAIKDTLNVNIKIDWMVANENMEQKIDLAIASNTLPDAMVVSQFQLKQMVKADELADLTEVYHRYASPVMKRIIDSTNGKAMEHATFDGKMLALPSVEAEDISMMWIRQDWLDRLGLQPPATMEKLEQTARAFVERDPDGNGRADTVGIVTGPSLYDDFHSGPGSFNLNPVFSAYNSYPGFWLKGADGKPVYGSIQPETKAALAKLRDLYGSGLIDQEMGIRESPAEAVIDGKGGIFFAPFSGGYWPVPEALKNNPRANWQAYALPLDADGHFNAKMFKPTKSFVVVRKGYEYPEAVIKVANLILRDEYKYGIDFQPLRITLAPRDEISFSVKALHDVMAGESKPEDFADKVEYSLLHNDLNAIKNTKLAPYDRTDIQYWNTRGSNFKRAYSLLVGGRNLLDPNLNKVSSIYYSHTETMETQWRHLVDAEMDLFTQIIMGVAPLEAFDRWVEEWKRQGGDRITDEVAQAMMQR</sequence>
<proteinExistence type="predicted"/>
<dbReference type="EMBL" id="BOVJ01000146">
    <property type="protein sequence ID" value="GIQ65703.1"/>
    <property type="molecule type" value="Genomic_DNA"/>
</dbReference>
<comment type="caution">
    <text evidence="2">The sequence shown here is derived from an EMBL/GenBank/DDBJ whole genome shotgun (WGS) entry which is preliminary data.</text>
</comment>
<gene>
    <name evidence="2" type="ORF">PACILC2_42710</name>
</gene>
<accession>A0ABQ4NCL1</accession>
<feature type="signal peptide" evidence="1">
    <location>
        <begin position="1"/>
        <end position="23"/>
    </location>
</feature>
<name>A0ABQ4NCL1_9BACL</name>
<reference evidence="2 3" key="1">
    <citation type="submission" date="2021-04" db="EMBL/GenBank/DDBJ databases">
        <title>Draft genome sequence of Paenibacillus cisolokensis, LC2-13A.</title>
        <authorList>
            <person name="Uke A."/>
            <person name="Chhe C."/>
            <person name="Baramee S."/>
            <person name="Kosugi A."/>
        </authorList>
    </citation>
    <scope>NUCLEOTIDE SEQUENCE [LARGE SCALE GENOMIC DNA]</scope>
    <source>
        <strain evidence="2 3">LC2-13A</strain>
    </source>
</reference>
<protein>
    <recommendedName>
        <fullName evidence="4">Sugar ABC transporter substrate-binding protein</fullName>
    </recommendedName>
</protein>
<keyword evidence="3" id="KW-1185">Reference proteome</keyword>
<evidence type="ECO:0000313" key="2">
    <source>
        <dbReference type="EMBL" id="GIQ65703.1"/>
    </source>
</evidence>
<dbReference type="PANTHER" id="PTHR43649">
    <property type="entry name" value="ARABINOSE-BINDING PROTEIN-RELATED"/>
    <property type="match status" value="1"/>
</dbReference>
<evidence type="ECO:0008006" key="4">
    <source>
        <dbReference type="Google" id="ProtNLM"/>
    </source>
</evidence>
<dbReference type="InterPro" id="IPR050490">
    <property type="entry name" value="Bact_solute-bd_prot1"/>
</dbReference>
<dbReference type="RefSeq" id="WP_062491400.1">
    <property type="nucleotide sequence ID" value="NZ_BOVJ01000146.1"/>
</dbReference>
<dbReference type="Pfam" id="PF13416">
    <property type="entry name" value="SBP_bac_8"/>
    <property type="match status" value="1"/>
</dbReference>
<keyword evidence="1" id="KW-0732">Signal</keyword>
<dbReference type="Gene3D" id="3.40.190.10">
    <property type="entry name" value="Periplasmic binding protein-like II"/>
    <property type="match status" value="2"/>
</dbReference>
<evidence type="ECO:0000313" key="3">
    <source>
        <dbReference type="Proteomes" id="UP000680304"/>
    </source>
</evidence>